<dbReference type="Proteomes" id="UP000515146">
    <property type="component" value="Unplaced"/>
</dbReference>
<evidence type="ECO:0000313" key="4">
    <source>
        <dbReference type="RefSeq" id="XP_027204986.1"/>
    </source>
</evidence>
<organism evidence="3 4">
    <name type="scientific">Dermatophagoides pteronyssinus</name>
    <name type="common">European house dust mite</name>
    <dbReference type="NCBI Taxonomy" id="6956"/>
    <lineage>
        <taxon>Eukaryota</taxon>
        <taxon>Metazoa</taxon>
        <taxon>Ecdysozoa</taxon>
        <taxon>Arthropoda</taxon>
        <taxon>Chelicerata</taxon>
        <taxon>Arachnida</taxon>
        <taxon>Acari</taxon>
        <taxon>Acariformes</taxon>
        <taxon>Sarcoptiformes</taxon>
        <taxon>Astigmata</taxon>
        <taxon>Psoroptidia</taxon>
        <taxon>Analgoidea</taxon>
        <taxon>Pyroglyphidae</taxon>
        <taxon>Dermatophagoidinae</taxon>
        <taxon>Dermatophagoides</taxon>
    </lineage>
</organism>
<accession>A0A6P6YJR3</accession>
<sequence length="561" mass="65229">MDLSKEFDSFAISLIIMAIIIVIVGILAIIYQCRMWKKSKSQSMIMKNIDTNSWLEYKLDRTKLAKYDDSFRYTHSNNMIAAVDDYDDSRCSTLSTTLPLPQRSSSLSTNNDEIKNQKINNNKHKLMIRSWCWNKSLSKHKQQPNSYHHHHHQNHLHSSSPTSTNGLFDEYHSNDCVIKSFGQSNGYYNQNRMMFFATADNTFPHPYHHHHHHRSNFKASKLLLNNNNNNDYNNHYLEHPFMYKNMMASSKMLTSPSPSSSSSSPIYVVDIPKKISNNHDNEKNKIINIKKKKINKKIKNQKNKKTKSSFTLFGKKRYYPNDSKKQQQQTDLQPFFSSTLSTTSSSSLTAKCKEKIITEKKHNHNRCSSIIDDRDYEVQTVEMNLTGSDDDDDDNYDCIDGDEKQQKRLSTNKQQSLSPPSPVAAIVMDKQKTMAMNIRQRQRQNPNPNHFINKSMSQLYLMKNNLQQLNDRNHSSTTATTISAKNPLYMEHITTNDEMIDNNNMIYGGDIPIFRSQSYHNLTTNIANNKRLINEIDYYPRRSCCTTFQKPLTDIDHHHLI</sequence>
<reference evidence="4" key="1">
    <citation type="submission" date="2025-08" db="UniProtKB">
        <authorList>
            <consortium name="RefSeq"/>
        </authorList>
    </citation>
    <scope>IDENTIFICATION</scope>
    <source>
        <strain evidence="4">Airmid</strain>
    </source>
</reference>
<evidence type="ECO:0000313" key="3">
    <source>
        <dbReference type="Proteomes" id="UP000515146"/>
    </source>
</evidence>
<dbReference type="KEGG" id="dpte:113798621"/>
<evidence type="ECO:0000256" key="2">
    <source>
        <dbReference type="SAM" id="Phobius"/>
    </source>
</evidence>
<dbReference type="AlphaFoldDB" id="A0A6P6YJR3"/>
<gene>
    <name evidence="4" type="primary">LOC113798621</name>
</gene>
<feature type="transmembrane region" description="Helical" evidence="2">
    <location>
        <begin position="12"/>
        <end position="31"/>
    </location>
</feature>
<dbReference type="InParanoid" id="A0A6P6YJR3"/>
<name>A0A6P6YJR3_DERPT</name>
<feature type="region of interest" description="Disordered" evidence="1">
    <location>
        <begin position="142"/>
        <end position="163"/>
    </location>
</feature>
<keyword evidence="2" id="KW-1133">Transmembrane helix</keyword>
<keyword evidence="2" id="KW-0812">Transmembrane</keyword>
<evidence type="ECO:0000256" key="1">
    <source>
        <dbReference type="SAM" id="MobiDB-lite"/>
    </source>
</evidence>
<keyword evidence="2" id="KW-0472">Membrane</keyword>
<proteinExistence type="predicted"/>
<feature type="compositionally biased region" description="Basic residues" evidence="1">
    <location>
        <begin position="142"/>
        <end position="155"/>
    </location>
</feature>
<protein>
    <submittedName>
        <fullName evidence="4">Homeobox protein 13-like</fullName>
    </submittedName>
</protein>
<dbReference type="RefSeq" id="XP_027204986.1">
    <property type="nucleotide sequence ID" value="XM_027349185.1"/>
</dbReference>
<keyword evidence="3" id="KW-1185">Reference proteome</keyword>
<dbReference type="OrthoDB" id="10624738at2759"/>